<gene>
    <name evidence="8" type="ORF">CDL12_17858</name>
</gene>
<dbReference type="Proteomes" id="UP000231279">
    <property type="component" value="Unassembled WGS sequence"/>
</dbReference>
<evidence type="ECO:0000256" key="5">
    <source>
        <dbReference type="SAM" id="MobiDB-lite"/>
    </source>
</evidence>
<reference evidence="9" key="1">
    <citation type="journal article" date="2018" name="Gigascience">
        <title>Genome assembly of the Pink Ipe (Handroanthus impetiginosus, Bignoniaceae), a highly valued, ecologically keystone Neotropical timber forest tree.</title>
        <authorList>
            <person name="Silva-Junior O.B."/>
            <person name="Grattapaglia D."/>
            <person name="Novaes E."/>
            <person name="Collevatti R.G."/>
        </authorList>
    </citation>
    <scope>NUCLEOTIDE SEQUENCE [LARGE SCALE GENOMIC DNA]</scope>
    <source>
        <strain evidence="9">cv. UFG-1</strain>
    </source>
</reference>
<dbReference type="OrthoDB" id="690722at2759"/>
<dbReference type="InterPro" id="IPR041367">
    <property type="entry name" value="Znf-CCCH_4"/>
</dbReference>
<keyword evidence="8" id="KW-0067">ATP-binding</keyword>
<dbReference type="InterPro" id="IPR056116">
    <property type="entry name" value="DUF7699"/>
</dbReference>
<dbReference type="InterPro" id="IPR003034">
    <property type="entry name" value="SAP_dom"/>
</dbReference>
<evidence type="ECO:0000259" key="6">
    <source>
        <dbReference type="PROSITE" id="PS50103"/>
    </source>
</evidence>
<evidence type="ECO:0000313" key="9">
    <source>
        <dbReference type="Proteomes" id="UP000231279"/>
    </source>
</evidence>
<feature type="compositionally biased region" description="Basic and acidic residues" evidence="5">
    <location>
        <begin position="287"/>
        <end position="303"/>
    </location>
</feature>
<feature type="domain" description="C3H1-type" evidence="6">
    <location>
        <begin position="418"/>
        <end position="445"/>
    </location>
</feature>
<dbReference type="PANTHER" id="PTHR35323:SF5">
    <property type="entry name" value="ZINC FINGER CCCH DOMAIN-CONTAINING PROTEIN 62"/>
    <property type="match status" value="1"/>
</dbReference>
<dbReference type="AlphaFoldDB" id="A0A2G9GWA7"/>
<dbReference type="PROSITE" id="PS50800">
    <property type="entry name" value="SAP"/>
    <property type="match status" value="1"/>
</dbReference>
<protein>
    <submittedName>
        <fullName evidence="8">DNA helicase</fullName>
        <ecNumber evidence="8">3.6.4.12</ecNumber>
    </submittedName>
</protein>
<dbReference type="GO" id="GO:0016787">
    <property type="term" value="F:hydrolase activity"/>
    <property type="evidence" value="ECO:0007669"/>
    <property type="project" value="UniProtKB-KW"/>
</dbReference>
<dbReference type="Pfam" id="PF18044">
    <property type="entry name" value="zf-CCCH_4"/>
    <property type="match status" value="1"/>
</dbReference>
<evidence type="ECO:0000256" key="4">
    <source>
        <dbReference type="PROSITE-ProRule" id="PRU00723"/>
    </source>
</evidence>
<feature type="compositionally biased region" description="Basic and acidic residues" evidence="5">
    <location>
        <begin position="246"/>
        <end position="259"/>
    </location>
</feature>
<dbReference type="PROSITE" id="PS50103">
    <property type="entry name" value="ZF_C3H1"/>
    <property type="match status" value="1"/>
</dbReference>
<evidence type="ECO:0000256" key="3">
    <source>
        <dbReference type="ARBA" id="ARBA00022833"/>
    </source>
</evidence>
<dbReference type="Gene3D" id="4.10.1000.10">
    <property type="entry name" value="Zinc finger, CCCH-type"/>
    <property type="match status" value="1"/>
</dbReference>
<keyword evidence="8" id="KW-0347">Helicase</keyword>
<keyword evidence="1 4" id="KW-0479">Metal-binding</keyword>
<keyword evidence="9" id="KW-1185">Reference proteome</keyword>
<dbReference type="EC" id="3.6.4.12" evidence="8"/>
<organism evidence="8 9">
    <name type="scientific">Handroanthus impetiginosus</name>
    <dbReference type="NCBI Taxonomy" id="429701"/>
    <lineage>
        <taxon>Eukaryota</taxon>
        <taxon>Viridiplantae</taxon>
        <taxon>Streptophyta</taxon>
        <taxon>Embryophyta</taxon>
        <taxon>Tracheophyta</taxon>
        <taxon>Spermatophyta</taxon>
        <taxon>Magnoliopsida</taxon>
        <taxon>eudicotyledons</taxon>
        <taxon>Gunneridae</taxon>
        <taxon>Pentapetalae</taxon>
        <taxon>asterids</taxon>
        <taxon>lamiids</taxon>
        <taxon>Lamiales</taxon>
        <taxon>Bignoniaceae</taxon>
        <taxon>Crescentiina</taxon>
        <taxon>Tabebuia alliance</taxon>
        <taxon>Handroanthus</taxon>
    </lineage>
</organism>
<evidence type="ECO:0000313" key="8">
    <source>
        <dbReference type="EMBL" id="PIN09557.1"/>
    </source>
</evidence>
<dbReference type="EMBL" id="NKXS01003507">
    <property type="protein sequence ID" value="PIN09557.1"/>
    <property type="molecule type" value="Genomic_DNA"/>
</dbReference>
<feature type="compositionally biased region" description="Polar residues" evidence="5">
    <location>
        <begin position="1"/>
        <end position="10"/>
    </location>
</feature>
<dbReference type="Gene3D" id="1.10.720.30">
    <property type="entry name" value="SAP domain"/>
    <property type="match status" value="1"/>
</dbReference>
<dbReference type="SUPFAM" id="SSF68906">
    <property type="entry name" value="SAP domain"/>
    <property type="match status" value="1"/>
</dbReference>
<dbReference type="SUPFAM" id="SSF90229">
    <property type="entry name" value="CCCH zinc finger"/>
    <property type="match status" value="1"/>
</dbReference>
<evidence type="ECO:0000259" key="7">
    <source>
        <dbReference type="PROSITE" id="PS50800"/>
    </source>
</evidence>
<keyword evidence="8" id="KW-0378">Hydrolase</keyword>
<dbReference type="InterPro" id="IPR036855">
    <property type="entry name" value="Znf_CCCH_sf"/>
</dbReference>
<dbReference type="Pfam" id="PF24766">
    <property type="entry name" value="DUF7699"/>
    <property type="match status" value="1"/>
</dbReference>
<accession>A0A2G9GWA7</accession>
<keyword evidence="8" id="KW-0547">Nucleotide-binding</keyword>
<dbReference type="Pfam" id="PF02037">
    <property type="entry name" value="SAP"/>
    <property type="match status" value="1"/>
</dbReference>
<feature type="zinc finger region" description="C3H1-type" evidence="4">
    <location>
        <begin position="418"/>
        <end position="445"/>
    </location>
</feature>
<name>A0A2G9GWA7_9LAMI</name>
<keyword evidence="3 4" id="KW-0862">Zinc</keyword>
<dbReference type="GO" id="GO:0008270">
    <property type="term" value="F:zinc ion binding"/>
    <property type="evidence" value="ECO:0007669"/>
    <property type="project" value="UniProtKB-KW"/>
</dbReference>
<comment type="caution">
    <text evidence="8">The sequence shown here is derived from an EMBL/GenBank/DDBJ whole genome shotgun (WGS) entry which is preliminary data.</text>
</comment>
<keyword evidence="2 4" id="KW-0863">Zinc-finger</keyword>
<dbReference type="STRING" id="429701.A0A2G9GWA7"/>
<feature type="region of interest" description="Disordered" evidence="5">
    <location>
        <begin position="246"/>
        <end position="308"/>
    </location>
</feature>
<feature type="region of interest" description="Disordered" evidence="5">
    <location>
        <begin position="1"/>
        <end position="35"/>
    </location>
</feature>
<evidence type="ECO:0000256" key="2">
    <source>
        <dbReference type="ARBA" id="ARBA00022771"/>
    </source>
</evidence>
<dbReference type="SMART" id="SM00513">
    <property type="entry name" value="SAP"/>
    <property type="match status" value="1"/>
</dbReference>
<sequence>MSSITIMGSSEEQRYDESETDTEYSDDSQEDPSFDVLEETRLTFSNFSIRRNSKTRIDKGKDEKEEQELDVIEMVVPELEEKDKKSYETIQKIIEAGQVEKLKVEECKIYLRKHGLRLSGKKETLIQRIKEHIDISNGGGEKKYPASSFVFNCKGDACMGDVVMFEQNVYEVFNVASRSANGPPCGTRVVAGLIVKESYGAAKQQHTFTIEVLWSKGKKPLPPLHQLLIKGRNLYRLKTMRQKWDDEGERQKILSEKHARGGVARLNRGSRIQQREMQKTQNPTRAKRNENNNRKQEGKRESLHSVSMKPEIHGYTKTCEPSIPIQLENLHLKLNNISNPLAIPECLPQRQPLINMNYGFRRLGLRNEHHMNHHLIRDPMQGGQSNVNFCNSYRQQSHAYHRQNLNAAWNPPVQEEAYEQKQKCKYYALGRCYYGDRCKYLHEVAGNKL</sequence>
<dbReference type="InterPro" id="IPR036361">
    <property type="entry name" value="SAP_dom_sf"/>
</dbReference>
<dbReference type="GO" id="GO:0003678">
    <property type="term" value="F:DNA helicase activity"/>
    <property type="evidence" value="ECO:0007669"/>
    <property type="project" value="UniProtKB-EC"/>
</dbReference>
<proteinExistence type="predicted"/>
<feature type="domain" description="SAP" evidence="7">
    <location>
        <begin position="99"/>
        <end position="133"/>
    </location>
</feature>
<feature type="compositionally biased region" description="Acidic residues" evidence="5">
    <location>
        <begin position="18"/>
        <end position="35"/>
    </location>
</feature>
<dbReference type="SMART" id="SM00356">
    <property type="entry name" value="ZnF_C3H1"/>
    <property type="match status" value="1"/>
</dbReference>
<dbReference type="InterPro" id="IPR000571">
    <property type="entry name" value="Znf_CCCH"/>
</dbReference>
<evidence type="ECO:0000256" key="1">
    <source>
        <dbReference type="ARBA" id="ARBA00022723"/>
    </source>
</evidence>
<dbReference type="PANTHER" id="PTHR35323">
    <property type="entry name" value="SAP DOMAIN-CONTAINING PROTEIN"/>
    <property type="match status" value="1"/>
</dbReference>